<dbReference type="InterPro" id="IPR020848">
    <property type="entry name" value="AP_endonuclease_F1_CS"/>
</dbReference>
<comment type="cofactor">
    <cofactor evidence="1">
        <name>Mn(2+)</name>
        <dbReference type="ChEBI" id="CHEBI:29035"/>
    </cofactor>
</comment>
<proteinExistence type="inferred from homology"/>
<keyword evidence="8" id="KW-0269">Exonuclease</keyword>
<dbReference type="GO" id="GO:0005634">
    <property type="term" value="C:nucleus"/>
    <property type="evidence" value="ECO:0007669"/>
    <property type="project" value="TreeGrafter"/>
</dbReference>
<keyword evidence="5" id="KW-0378">Hydrolase</keyword>
<comment type="similarity">
    <text evidence="3">Belongs to the DNA repair enzymes AP/ExoA family.</text>
</comment>
<sequence length="263" mass="30819">MKIICWNVNGLKSLIKAHNLNSFLETHNPDIFCMSEIKLTCPINNIQKKLEKNVNNYKFRYWSPCITKKGYSGTTIWCKTKPTSITQGMGVPKHDNEGRIISVEFENYFLIHVYAPNSGDILQRLKYRTQEWDVDFLNYIKKIGKLKPVIVCGDLNVAHREIDIHDPIGNRREAGFTKIERENFTKLLVDASLTDSFRYLYPDEKDQYTYWSFRYSSRKKNKGWRLDYFLVSDKIKHKVKDVKIISEQQGSDHAPLQIDLSLT</sequence>
<dbReference type="Pfam" id="PF03372">
    <property type="entry name" value="Exo_endo_phos"/>
    <property type="match status" value="1"/>
</dbReference>
<accession>A0A5E8CJ57</accession>
<dbReference type="GO" id="GO:0008311">
    <property type="term" value="F:double-stranded DNA 3'-5' DNA exonuclease activity"/>
    <property type="evidence" value="ECO:0007669"/>
    <property type="project" value="TreeGrafter"/>
</dbReference>
<protein>
    <submittedName>
        <fullName evidence="8">Endonuclease/Exonuclease/phosphatase family</fullName>
    </submittedName>
</protein>
<evidence type="ECO:0000256" key="6">
    <source>
        <dbReference type="ARBA" id="ARBA00022842"/>
    </source>
</evidence>
<dbReference type="NCBIfam" id="TIGR00633">
    <property type="entry name" value="xth"/>
    <property type="match status" value="1"/>
</dbReference>
<dbReference type="InterPro" id="IPR005135">
    <property type="entry name" value="Endo/exonuclease/phosphatase"/>
</dbReference>
<dbReference type="GO" id="GO:0003906">
    <property type="term" value="F:DNA-(apurinic or apyrimidinic site) endonuclease activity"/>
    <property type="evidence" value="ECO:0007669"/>
    <property type="project" value="TreeGrafter"/>
</dbReference>
<name>A0A5E8CJ57_9ZZZZ</name>
<organism evidence="8">
    <name type="scientific">seawater metagenome</name>
    <dbReference type="NCBI Taxonomy" id="1561972"/>
    <lineage>
        <taxon>unclassified sequences</taxon>
        <taxon>metagenomes</taxon>
        <taxon>ecological metagenomes</taxon>
    </lineage>
</organism>
<evidence type="ECO:0000256" key="1">
    <source>
        <dbReference type="ARBA" id="ARBA00001936"/>
    </source>
</evidence>
<dbReference type="AlphaFoldDB" id="A0A5E8CJ57"/>
<gene>
    <name evidence="8" type="ORF">CPAV1605_1184</name>
</gene>
<evidence type="ECO:0000313" key="8">
    <source>
        <dbReference type="EMBL" id="VVU95433.1"/>
    </source>
</evidence>
<dbReference type="NCBIfam" id="TIGR00195">
    <property type="entry name" value="exoDNase_III"/>
    <property type="match status" value="1"/>
</dbReference>
<dbReference type="InterPro" id="IPR036691">
    <property type="entry name" value="Endo/exonu/phosph_ase_sf"/>
</dbReference>
<evidence type="ECO:0000259" key="7">
    <source>
        <dbReference type="Pfam" id="PF03372"/>
    </source>
</evidence>
<dbReference type="PROSITE" id="PS00728">
    <property type="entry name" value="AP_NUCLEASE_F1_3"/>
    <property type="match status" value="1"/>
</dbReference>
<dbReference type="Gene3D" id="3.60.10.10">
    <property type="entry name" value="Endonuclease/exonuclease/phosphatase"/>
    <property type="match status" value="1"/>
</dbReference>
<keyword evidence="8" id="KW-0540">Nuclease</keyword>
<evidence type="ECO:0000256" key="3">
    <source>
        <dbReference type="ARBA" id="ARBA00007092"/>
    </source>
</evidence>
<keyword evidence="8" id="KW-0255">Endonuclease</keyword>
<evidence type="ECO:0000256" key="4">
    <source>
        <dbReference type="ARBA" id="ARBA00022723"/>
    </source>
</evidence>
<keyword evidence="4" id="KW-0479">Metal-binding</keyword>
<feature type="domain" description="Endonuclease/exonuclease/phosphatase" evidence="7">
    <location>
        <begin position="6"/>
        <end position="253"/>
    </location>
</feature>
<dbReference type="GO" id="GO:0008081">
    <property type="term" value="F:phosphoric diester hydrolase activity"/>
    <property type="evidence" value="ECO:0007669"/>
    <property type="project" value="TreeGrafter"/>
</dbReference>
<dbReference type="InterPro" id="IPR004808">
    <property type="entry name" value="AP_endonuc_1"/>
</dbReference>
<dbReference type="CDD" id="cd09087">
    <property type="entry name" value="Ape1-like_AP-endo"/>
    <property type="match status" value="1"/>
</dbReference>
<comment type="cofactor">
    <cofactor evidence="2">
        <name>Mg(2+)</name>
        <dbReference type="ChEBI" id="CHEBI:18420"/>
    </cofactor>
</comment>
<dbReference type="PANTHER" id="PTHR22748:SF6">
    <property type="entry name" value="DNA-(APURINIC OR APYRIMIDINIC SITE) ENDONUCLEASE"/>
    <property type="match status" value="1"/>
</dbReference>
<keyword evidence="6" id="KW-0460">Magnesium</keyword>
<dbReference type="EMBL" id="CABVLZ010000004">
    <property type="protein sequence ID" value="VVU95433.1"/>
    <property type="molecule type" value="Genomic_DNA"/>
</dbReference>
<reference evidence="8" key="1">
    <citation type="submission" date="2019-09" db="EMBL/GenBank/DDBJ databases">
        <authorList>
            <person name="Needham M D."/>
        </authorList>
    </citation>
    <scope>NUCLEOTIDE SEQUENCE</scope>
</reference>
<dbReference type="PROSITE" id="PS51435">
    <property type="entry name" value="AP_NUCLEASE_F1_4"/>
    <property type="match status" value="1"/>
</dbReference>
<dbReference type="PANTHER" id="PTHR22748">
    <property type="entry name" value="AP ENDONUCLEASE"/>
    <property type="match status" value="1"/>
</dbReference>
<evidence type="ECO:0000256" key="5">
    <source>
        <dbReference type="ARBA" id="ARBA00022801"/>
    </source>
</evidence>
<dbReference type="GO" id="GO:0003677">
    <property type="term" value="F:DNA binding"/>
    <property type="evidence" value="ECO:0007669"/>
    <property type="project" value="InterPro"/>
</dbReference>
<dbReference type="GO" id="GO:0046872">
    <property type="term" value="F:metal ion binding"/>
    <property type="evidence" value="ECO:0007669"/>
    <property type="project" value="UniProtKB-KW"/>
</dbReference>
<dbReference type="SUPFAM" id="SSF56219">
    <property type="entry name" value="DNase I-like"/>
    <property type="match status" value="1"/>
</dbReference>
<evidence type="ECO:0000256" key="2">
    <source>
        <dbReference type="ARBA" id="ARBA00001946"/>
    </source>
</evidence>
<dbReference type="GO" id="GO:0006284">
    <property type="term" value="P:base-excision repair"/>
    <property type="evidence" value="ECO:0007669"/>
    <property type="project" value="TreeGrafter"/>
</dbReference>